<evidence type="ECO:0000313" key="1">
    <source>
        <dbReference type="EMBL" id="CAG8541253.1"/>
    </source>
</evidence>
<comment type="caution">
    <text evidence="1">The sequence shown here is derived from an EMBL/GenBank/DDBJ whole genome shotgun (WGS) entry which is preliminary data.</text>
</comment>
<protein>
    <submittedName>
        <fullName evidence="1">13570_t:CDS:1</fullName>
    </submittedName>
</protein>
<organism evidence="1 2">
    <name type="scientific">Acaulospora colombiana</name>
    <dbReference type="NCBI Taxonomy" id="27376"/>
    <lineage>
        <taxon>Eukaryota</taxon>
        <taxon>Fungi</taxon>
        <taxon>Fungi incertae sedis</taxon>
        <taxon>Mucoromycota</taxon>
        <taxon>Glomeromycotina</taxon>
        <taxon>Glomeromycetes</taxon>
        <taxon>Diversisporales</taxon>
        <taxon>Acaulosporaceae</taxon>
        <taxon>Acaulospora</taxon>
    </lineage>
</organism>
<reference evidence="1" key="1">
    <citation type="submission" date="2021-06" db="EMBL/GenBank/DDBJ databases">
        <authorList>
            <person name="Kallberg Y."/>
            <person name="Tangrot J."/>
            <person name="Rosling A."/>
        </authorList>
    </citation>
    <scope>NUCLEOTIDE SEQUENCE</scope>
    <source>
        <strain evidence="1">CL356</strain>
    </source>
</reference>
<dbReference type="EMBL" id="CAJVPT010007420">
    <property type="protein sequence ID" value="CAG8541253.1"/>
    <property type="molecule type" value="Genomic_DNA"/>
</dbReference>
<sequence>MSLQFHVVDAFTNRAFGGNPAAVIILPENHSYPDSLLQKIALQFNLSETAFVTPQVNSGNPESNHVTFGLRWFTPVTEVAICGHATLASASILFNNTDLIPRNINDIHFSTRQSGILIARRVVNTPKIELEFPAGDYERVDQHIHSKAQNMMIEGASLEAKDVLYVGGGKSSPYTEYLLVEIDPKIDLKSLKVNAALLASYQPKYPIVVITNQVVSEGGGLAKAFKQMYPQENPYESLKSAQGWGILRSYGMMRKEPHDFVEKPESLPKEKSISKPSAVIILPEDHGLADSTLLGIAAEFNISETAYVVVPKNKNSETDQKNGYVSLGLRWFTPTEEMPLCGHATIASSSVVFADETLIPPNINEIHFSTLSGVLKSRRIPSTPPKYELEFPTADMVPADEITLQTVQSALETASNPPVRVKHAVTSSTNPYQQYIVVEIEETTPLKGLKMNTELLGRMVPRYPLFIMCQEASNASEQQPKIQYRTFAHPFGISEDPVCGSATSFASRYWATKDFIKSQGDDKIVPVKSVSSRGGEVELVVNPNSSTVKLRGCARVASAGEVPSKRQMDMTRNREAWKPRIQHPSPFASSFYELMTTLFRMLEACRGVVWWLVRG</sequence>
<evidence type="ECO:0000313" key="2">
    <source>
        <dbReference type="Proteomes" id="UP000789525"/>
    </source>
</evidence>
<name>A0ACA9LNI2_9GLOM</name>
<proteinExistence type="predicted"/>
<dbReference type="Proteomes" id="UP000789525">
    <property type="component" value="Unassembled WGS sequence"/>
</dbReference>
<gene>
    <name evidence="1" type="ORF">ACOLOM_LOCUS4480</name>
</gene>
<keyword evidence="2" id="KW-1185">Reference proteome</keyword>
<accession>A0ACA9LNI2</accession>